<evidence type="ECO:0000256" key="2">
    <source>
        <dbReference type="SAM" id="Phobius"/>
    </source>
</evidence>
<feature type="region of interest" description="Disordered" evidence="1">
    <location>
        <begin position="506"/>
        <end position="567"/>
    </location>
</feature>
<feature type="region of interest" description="Disordered" evidence="1">
    <location>
        <begin position="146"/>
        <end position="198"/>
    </location>
</feature>
<reference evidence="3" key="1">
    <citation type="journal article" date="2020" name="Fungal Divers.">
        <title>Resolving the Mortierellaceae phylogeny through synthesis of multi-gene phylogenetics and phylogenomics.</title>
        <authorList>
            <person name="Vandepol N."/>
            <person name="Liber J."/>
            <person name="Desiro A."/>
            <person name="Na H."/>
            <person name="Kennedy M."/>
            <person name="Barry K."/>
            <person name="Grigoriev I.V."/>
            <person name="Miller A.N."/>
            <person name="O'Donnell K."/>
            <person name="Stajich J.E."/>
            <person name="Bonito G."/>
        </authorList>
    </citation>
    <scope>NUCLEOTIDE SEQUENCE</scope>
    <source>
        <strain evidence="3">NRRL 2769</strain>
    </source>
</reference>
<feature type="compositionally biased region" description="Basic and acidic residues" evidence="1">
    <location>
        <begin position="110"/>
        <end position="126"/>
    </location>
</feature>
<feature type="compositionally biased region" description="Basic residues" evidence="1">
    <location>
        <begin position="540"/>
        <end position="554"/>
    </location>
</feature>
<protein>
    <submittedName>
        <fullName evidence="3">Uncharacterized protein</fullName>
    </submittedName>
</protein>
<proteinExistence type="predicted"/>
<dbReference type="EMBL" id="JAAAID010000026">
    <property type="protein sequence ID" value="KAG0024213.1"/>
    <property type="molecule type" value="Genomic_DNA"/>
</dbReference>
<keyword evidence="2" id="KW-0472">Membrane</keyword>
<feature type="compositionally biased region" description="Polar residues" evidence="1">
    <location>
        <begin position="86"/>
        <end position="96"/>
    </location>
</feature>
<comment type="caution">
    <text evidence="3">The sequence shown here is derived from an EMBL/GenBank/DDBJ whole genome shotgun (WGS) entry which is preliminary data.</text>
</comment>
<keyword evidence="2" id="KW-0812">Transmembrane</keyword>
<keyword evidence="4" id="KW-1185">Reference proteome</keyword>
<name>A0A9P6N4F2_9FUNG</name>
<evidence type="ECO:0000256" key="1">
    <source>
        <dbReference type="SAM" id="MobiDB-lite"/>
    </source>
</evidence>
<feature type="compositionally biased region" description="Polar residues" evidence="1">
    <location>
        <begin position="521"/>
        <end position="539"/>
    </location>
</feature>
<accession>A0A9P6N4F2</accession>
<evidence type="ECO:0000313" key="4">
    <source>
        <dbReference type="Proteomes" id="UP000703661"/>
    </source>
</evidence>
<keyword evidence="2" id="KW-1133">Transmembrane helix</keyword>
<feature type="region of interest" description="Disordered" evidence="1">
    <location>
        <begin position="75"/>
        <end position="133"/>
    </location>
</feature>
<feature type="compositionally biased region" description="Acidic residues" evidence="1">
    <location>
        <begin position="97"/>
        <end position="109"/>
    </location>
</feature>
<gene>
    <name evidence="3" type="ORF">BGZ80_005251</name>
</gene>
<feature type="region of interest" description="Disordered" evidence="1">
    <location>
        <begin position="1"/>
        <end position="26"/>
    </location>
</feature>
<feature type="compositionally biased region" description="Low complexity" evidence="1">
    <location>
        <begin position="160"/>
        <end position="174"/>
    </location>
</feature>
<sequence length="639" mass="70133">MILNSPKENLSQRHGDVPPENPNVKHGNVQCETSTIKVHELKLQTSHYYATKGDGEIQTLRHTGLPLPGTAQITSKVGKSHDSDAESFTTASSSCNDDIDSVNNEDEEGKVDNRDGLSRTSIDNKGDAILGCNENEPTFHMVERLEKQQSASRSDDGLGSISSPSALVPSSLPINDPKVSPYISTTKDSKTDNATKTSRFESVMPTSLSSVSRPSSWLAEGAIRASAPFLLQWLPQIGATDAITEPQQPQLPSQAHSRPLPSEISMIEGQLTPVICHQDLDKGTVTNDLENYNCQYSVQAETPNSQCPSPPWSYFQSRFGSAYRASIGSWCESIMAPSSASLLSNLSKLDEEIPQYRTSPTSASLGLSEDGITQGAVGTINTTTLQRVSGVATMERLAGLVLSTGHATLGYLTDTVAPATMDIAQRGASSTMDFFSTRLHTVPRLFGGDTHETNNFSTSNQDQLTYASDGESSIRFENERGMSNDCEINRQRSRSAPNLITGLQEQYASGPHQDRQRRSTDPTISTMFGNNTVVPSRVHNTQHGKKSSRHRRQRYPLQTLPGPEGLDPEIRRQLEAEGLSSLGLVDEREARAMRSCWDPRRYGLPKYIIFNQFRTPRPCTTILLMILIVCIVFPVVFRR</sequence>
<feature type="transmembrane region" description="Helical" evidence="2">
    <location>
        <begin position="620"/>
        <end position="637"/>
    </location>
</feature>
<evidence type="ECO:0000313" key="3">
    <source>
        <dbReference type="EMBL" id="KAG0024213.1"/>
    </source>
</evidence>
<dbReference type="AlphaFoldDB" id="A0A9P6N4F2"/>
<organism evidence="3 4">
    <name type="scientific">Entomortierella chlamydospora</name>
    <dbReference type="NCBI Taxonomy" id="101097"/>
    <lineage>
        <taxon>Eukaryota</taxon>
        <taxon>Fungi</taxon>
        <taxon>Fungi incertae sedis</taxon>
        <taxon>Mucoromycota</taxon>
        <taxon>Mortierellomycotina</taxon>
        <taxon>Mortierellomycetes</taxon>
        <taxon>Mortierellales</taxon>
        <taxon>Mortierellaceae</taxon>
        <taxon>Entomortierella</taxon>
    </lineage>
</organism>
<dbReference type="Proteomes" id="UP000703661">
    <property type="component" value="Unassembled WGS sequence"/>
</dbReference>